<proteinExistence type="predicted"/>
<evidence type="ECO:0000313" key="1">
    <source>
        <dbReference type="EMBL" id="AXN53319.1"/>
    </source>
</evidence>
<dbReference type="SUPFAM" id="SSF53474">
    <property type="entry name" value="alpha/beta-Hydrolases"/>
    <property type="match status" value="1"/>
</dbReference>
<organism evidence="1 2">
    <name type="scientific">Mycobacterium phage Thonko</name>
    <dbReference type="NCBI Taxonomy" id="2282910"/>
    <lineage>
        <taxon>Viruses</taxon>
        <taxon>Duplodnaviria</taxon>
        <taxon>Heunggongvirae</taxon>
        <taxon>Uroviricota</taxon>
        <taxon>Caudoviricetes</taxon>
        <taxon>Bclasvirinae</taxon>
        <taxon>Thonkovirus</taxon>
        <taxon>Thonkovirus thonko</taxon>
    </lineage>
</organism>
<dbReference type="RefSeq" id="YP_009949398.1">
    <property type="nucleotide sequence ID" value="NC_051580.1"/>
</dbReference>
<dbReference type="KEGG" id="vg:60320802"/>
<name>A0A346FC94_9CAUD</name>
<evidence type="ECO:0000313" key="2">
    <source>
        <dbReference type="Proteomes" id="UP000259812"/>
    </source>
</evidence>
<dbReference type="Gene3D" id="3.40.50.1820">
    <property type="entry name" value="alpha/beta hydrolase"/>
    <property type="match status" value="1"/>
</dbReference>
<dbReference type="InterPro" id="IPR029058">
    <property type="entry name" value="AB_hydrolase_fold"/>
</dbReference>
<reference evidence="2" key="1">
    <citation type="submission" date="2018-07" db="EMBL/GenBank/DDBJ databases">
        <authorList>
            <person name="Quirk P.G."/>
            <person name="Krulwich T.A."/>
        </authorList>
    </citation>
    <scope>NUCLEOTIDE SEQUENCE [LARGE SCALE GENOMIC DNA]</scope>
</reference>
<gene>
    <name evidence="1" type="primary">47</name>
    <name evidence="1" type="ORF">PBI_THONKO_47</name>
</gene>
<accession>A0A346FC94</accession>
<protein>
    <submittedName>
        <fullName evidence="1">Lysin B</fullName>
    </submittedName>
</protein>
<dbReference type="Proteomes" id="UP000259812">
    <property type="component" value="Genome"/>
</dbReference>
<dbReference type="EMBL" id="MH632120">
    <property type="protein sequence ID" value="AXN53319.1"/>
    <property type="molecule type" value="Genomic_DNA"/>
</dbReference>
<keyword evidence="2" id="KW-1185">Reference proteome</keyword>
<sequence length="399" mass="44526">MAHDEAGRWIGYGPGDISPECEKIDRRLALAYPQRSHAREHGVVVDQVFDQRTADALVDLVEFMNSDQRERERLLKLGVKLPMRTDGIADLNVRRGIGAYVDPPKVAPRQKYPCQGVWADSRAFLNPPDAHSFEKATDDFAREGLRLYGMTVGQPIWVLGYSMGGTSTQKFLSRLHPDWRQFVVGVTTFGDPAMPAEGSLLGNDPGEGISKQPQPEWVRDRYWSYSIDGDWYPRARGLLFLLYKILTRAELSLDFAMYLFTEFPTQAMQELMGIEPPSSDDPIDRALNGVLRPLAGLLTSGPLGAIGSLLNPLAMLSVLPDLVSLLFDAIKFIATNAHGKYADPAVRLWDGMTAVDHAATTIRRVAPQGCTLYLFPGTWSNWNQLFQFDVWVRLSGDVI</sequence>
<dbReference type="GeneID" id="60320802"/>